<evidence type="ECO:0000256" key="6">
    <source>
        <dbReference type="ARBA" id="ARBA00023125"/>
    </source>
</evidence>
<dbReference type="SMART" id="SM00399">
    <property type="entry name" value="ZnF_C4"/>
    <property type="match status" value="1"/>
</dbReference>
<evidence type="ECO:0000256" key="8">
    <source>
        <dbReference type="ARBA" id="ARBA00023170"/>
    </source>
</evidence>
<keyword evidence="4" id="KW-0862">Zinc</keyword>
<comment type="similarity">
    <text evidence="1">Belongs to the nuclear hormone receptor family.</text>
</comment>
<dbReference type="Pfam" id="PF00104">
    <property type="entry name" value="Hormone_recep"/>
    <property type="match status" value="1"/>
</dbReference>
<dbReference type="Gene3D" id="3.30.50.10">
    <property type="entry name" value="Erythroid Transcription Factor GATA-1, subunit A"/>
    <property type="match status" value="1"/>
</dbReference>
<proteinExistence type="inferred from homology"/>
<name>A0A1I7UE24_9PELO</name>
<organism evidence="12 13">
    <name type="scientific">Caenorhabditis tropicalis</name>
    <dbReference type="NCBI Taxonomy" id="1561998"/>
    <lineage>
        <taxon>Eukaryota</taxon>
        <taxon>Metazoa</taxon>
        <taxon>Ecdysozoa</taxon>
        <taxon>Nematoda</taxon>
        <taxon>Chromadorea</taxon>
        <taxon>Rhabditida</taxon>
        <taxon>Rhabditina</taxon>
        <taxon>Rhabditomorpha</taxon>
        <taxon>Rhabditoidea</taxon>
        <taxon>Rhabditidae</taxon>
        <taxon>Peloderinae</taxon>
        <taxon>Caenorhabditis</taxon>
    </lineage>
</organism>
<dbReference type="STRING" id="1561998.A0A1I7UE24"/>
<dbReference type="InterPro" id="IPR000536">
    <property type="entry name" value="Nucl_hrmn_rcpt_lig-bd"/>
</dbReference>
<dbReference type="PANTHER" id="PTHR45886">
    <property type="entry name" value="NUCLEAR HORMONE RECEPTOR FAMILY-RELATED-RELATED"/>
    <property type="match status" value="1"/>
</dbReference>
<evidence type="ECO:0000256" key="2">
    <source>
        <dbReference type="ARBA" id="ARBA00022723"/>
    </source>
</evidence>
<evidence type="ECO:0000313" key="13">
    <source>
        <dbReference type="WBParaSite" id="Csp11.Scaffold629.g8388.t1"/>
    </source>
</evidence>
<dbReference type="PANTHER" id="PTHR45886:SF18">
    <property type="entry name" value="NR LBD DOMAIN-CONTAINING PROTEIN-RELATED"/>
    <property type="match status" value="1"/>
</dbReference>
<dbReference type="GO" id="GO:0043565">
    <property type="term" value="F:sequence-specific DNA binding"/>
    <property type="evidence" value="ECO:0007669"/>
    <property type="project" value="InterPro"/>
</dbReference>
<dbReference type="eggNOG" id="ENOG502THM8">
    <property type="taxonomic scope" value="Eukaryota"/>
</dbReference>
<keyword evidence="3" id="KW-0863">Zinc-finger</keyword>
<evidence type="ECO:0000256" key="5">
    <source>
        <dbReference type="ARBA" id="ARBA00023015"/>
    </source>
</evidence>
<dbReference type="PROSITE" id="PS51030">
    <property type="entry name" value="NUCLEAR_REC_DBD_2"/>
    <property type="match status" value="1"/>
</dbReference>
<keyword evidence="2" id="KW-0479">Metal-binding</keyword>
<dbReference type="PROSITE" id="PS51843">
    <property type="entry name" value="NR_LBD"/>
    <property type="match status" value="1"/>
</dbReference>
<keyword evidence="6" id="KW-0238">DNA-binding</keyword>
<feature type="domain" description="Nuclear receptor" evidence="10">
    <location>
        <begin position="1"/>
        <end position="52"/>
    </location>
</feature>
<keyword evidence="9" id="KW-0539">Nucleus</keyword>
<dbReference type="SMART" id="SM00430">
    <property type="entry name" value="HOLI"/>
    <property type="match status" value="1"/>
</dbReference>
<dbReference type="AlphaFoldDB" id="A0A1I7UE24"/>
<reference evidence="13" key="1">
    <citation type="submission" date="2016-11" db="UniProtKB">
        <authorList>
            <consortium name="WormBaseParasite"/>
        </authorList>
    </citation>
    <scope>IDENTIFICATION</scope>
</reference>
<evidence type="ECO:0000256" key="4">
    <source>
        <dbReference type="ARBA" id="ARBA00022833"/>
    </source>
</evidence>
<dbReference type="Pfam" id="PF00105">
    <property type="entry name" value="zf-C4"/>
    <property type="match status" value="1"/>
</dbReference>
<evidence type="ECO:0000313" key="12">
    <source>
        <dbReference type="Proteomes" id="UP000095282"/>
    </source>
</evidence>
<dbReference type="SUPFAM" id="SSF48508">
    <property type="entry name" value="Nuclear receptor ligand-binding domain"/>
    <property type="match status" value="1"/>
</dbReference>
<feature type="domain" description="NR LBD" evidence="11">
    <location>
        <begin position="53"/>
        <end position="287"/>
    </location>
</feature>
<keyword evidence="7" id="KW-0804">Transcription</keyword>
<evidence type="ECO:0000256" key="1">
    <source>
        <dbReference type="ARBA" id="ARBA00005993"/>
    </source>
</evidence>
<keyword evidence="5" id="KW-0805">Transcription regulation</keyword>
<keyword evidence="12" id="KW-1185">Reference proteome</keyword>
<protein>
    <submittedName>
        <fullName evidence="13">Nuclear receptor domain-containing protein</fullName>
    </submittedName>
</protein>
<dbReference type="GO" id="GO:0003700">
    <property type="term" value="F:DNA-binding transcription factor activity"/>
    <property type="evidence" value="ECO:0007669"/>
    <property type="project" value="InterPro"/>
</dbReference>
<dbReference type="Gene3D" id="1.10.565.10">
    <property type="entry name" value="Retinoid X Receptor"/>
    <property type="match status" value="1"/>
</dbReference>
<dbReference type="SUPFAM" id="SSF57716">
    <property type="entry name" value="Glucocorticoid receptor-like (DNA-binding domain)"/>
    <property type="match status" value="1"/>
</dbReference>
<dbReference type="GO" id="GO:0008270">
    <property type="term" value="F:zinc ion binding"/>
    <property type="evidence" value="ECO:0007669"/>
    <property type="project" value="UniProtKB-KW"/>
</dbReference>
<evidence type="ECO:0000256" key="9">
    <source>
        <dbReference type="ARBA" id="ARBA00023242"/>
    </source>
</evidence>
<accession>A0A1I7UE24</accession>
<dbReference type="WBParaSite" id="Csp11.Scaffold629.g8388.t1">
    <property type="protein sequence ID" value="Csp11.Scaffold629.g8388.t1"/>
    <property type="gene ID" value="Csp11.Scaffold629.g8388"/>
</dbReference>
<evidence type="ECO:0000259" key="10">
    <source>
        <dbReference type="PROSITE" id="PS51030"/>
    </source>
</evidence>
<dbReference type="InterPro" id="IPR035500">
    <property type="entry name" value="NHR-like_dom_sf"/>
</dbReference>
<sequence length="288" mass="32797">MFFRRRVVRTAPIKPCKYQESCYNVTPGPADCQFCRFYKCIQAGMTLQPLLQKSSDVIQYIAQLNANRKFKLLNCYPLEPCLTVSTVLSSDIQYSARPLNMDFHSWTYLSTVTCIEFMKQFPFVYFSKSADQLLIVNAYFIKIHSFCAAFQSYSNGKCSLPEGIFTGNTVLETRIRCRLVGKLIELKVADDEFLLMLVILFSNPAIPNLSPTARLLSSSYRHLYSSALFDYCMHTYQSFGPTRFTDLLGISSVLARHYEDVNQHFVLLQLQGADIGIHGIVTEGLDLL</sequence>
<evidence type="ECO:0000256" key="7">
    <source>
        <dbReference type="ARBA" id="ARBA00023163"/>
    </source>
</evidence>
<keyword evidence="8" id="KW-0675">Receptor</keyword>
<evidence type="ECO:0000259" key="11">
    <source>
        <dbReference type="PROSITE" id="PS51843"/>
    </source>
</evidence>
<evidence type="ECO:0000256" key="3">
    <source>
        <dbReference type="ARBA" id="ARBA00022771"/>
    </source>
</evidence>
<dbReference type="InterPro" id="IPR001628">
    <property type="entry name" value="Znf_hrmn_rcpt"/>
</dbReference>
<dbReference type="InterPro" id="IPR013088">
    <property type="entry name" value="Znf_NHR/GATA"/>
</dbReference>
<dbReference type="Proteomes" id="UP000095282">
    <property type="component" value="Unplaced"/>
</dbReference>